<protein>
    <recommendedName>
        <fullName evidence="5">Conjugal transfer protein TraC</fullName>
    </recommendedName>
</protein>
<evidence type="ECO:0000313" key="3">
    <source>
        <dbReference type="EMBL" id="KEQ28805.1"/>
    </source>
</evidence>
<organism evidence="3 4">
    <name type="scientific">Pedobacter antarcticus 4BY</name>
    <dbReference type="NCBI Taxonomy" id="1358423"/>
    <lineage>
        <taxon>Bacteria</taxon>
        <taxon>Pseudomonadati</taxon>
        <taxon>Bacteroidota</taxon>
        <taxon>Sphingobacteriia</taxon>
        <taxon>Sphingobacteriales</taxon>
        <taxon>Sphingobacteriaceae</taxon>
        <taxon>Pedobacter</taxon>
    </lineage>
</organism>
<keyword evidence="4" id="KW-1185">Reference proteome</keyword>
<dbReference type="InterPro" id="IPR013610">
    <property type="entry name" value="ArdC_N"/>
</dbReference>
<feature type="domain" description="Polyvalent protein metallopeptidase" evidence="2">
    <location>
        <begin position="162"/>
        <end position="286"/>
    </location>
</feature>
<reference evidence="3 4" key="1">
    <citation type="journal article" date="1992" name="Int. J. Syst. Bacteriol.">
        <title>Sphingobacterium antarcticus sp. nov. a Psychrotrophic Bacterium from the Soils of Schirmacher Oasis, Antarctica.</title>
        <authorList>
            <person name="Shivaji S."/>
            <person name="Ray M.K."/>
            <person name="Rao N.S."/>
            <person name="Saiserr L."/>
            <person name="Jagannadham M.V."/>
            <person name="Kumar G.S."/>
            <person name="Reddy G."/>
            <person name="Bhargava P.M."/>
        </authorList>
    </citation>
    <scope>NUCLEOTIDE SEQUENCE [LARGE SCALE GENOMIC DNA]</scope>
    <source>
        <strain evidence="3 4">4BY</strain>
    </source>
</reference>
<evidence type="ECO:0000259" key="2">
    <source>
        <dbReference type="Pfam" id="PF18818"/>
    </source>
</evidence>
<evidence type="ECO:0008006" key="5">
    <source>
        <dbReference type="Google" id="ProtNLM"/>
    </source>
</evidence>
<dbReference type="Pfam" id="PF18818">
    <property type="entry name" value="MPTase-PolyVal"/>
    <property type="match status" value="1"/>
</dbReference>
<comment type="caution">
    <text evidence="3">The sequence shown here is derived from an EMBL/GenBank/DDBJ whole genome shotgun (WGS) entry which is preliminary data.</text>
</comment>
<gene>
    <name evidence="3" type="ORF">N180_19765</name>
</gene>
<accession>A0A081PDN2</accession>
<dbReference type="OrthoDB" id="9792687at2"/>
<dbReference type="Pfam" id="PF08401">
    <property type="entry name" value="ArdcN"/>
    <property type="match status" value="1"/>
</dbReference>
<name>A0A081PDN2_9SPHI</name>
<dbReference type="AlphaFoldDB" id="A0A081PDN2"/>
<dbReference type="RefSeq" id="WP_051760152.1">
    <property type="nucleotide sequence ID" value="NZ_JNFF01000105.1"/>
</dbReference>
<dbReference type="GO" id="GO:0003697">
    <property type="term" value="F:single-stranded DNA binding"/>
    <property type="evidence" value="ECO:0007669"/>
    <property type="project" value="InterPro"/>
</dbReference>
<dbReference type="Proteomes" id="UP000028007">
    <property type="component" value="Unassembled WGS sequence"/>
</dbReference>
<evidence type="ECO:0000259" key="1">
    <source>
        <dbReference type="Pfam" id="PF08401"/>
    </source>
</evidence>
<sequence>MSDKKALFEEVANAIIEKLEKGTSPWQKPWSDKQGTAFNLPYNPTTGNNYKGMNSVWLMLQDREDPRWLTFKQAQANGWQVNKGEKAKTINFIKLQDVKTMRDDKGKPVLDDNGKPRKVIVNLRNPIITTAWVFNAEQISGIPPLSQVLDDSKREQKWSNVERAEFIAEASKAKIIHGGNQAYYSPGTDHVQMPNKDQFNSASAYYGTLLHELGHWTGDKSRLDRDMSGRFGSVQYAKEELIAEIASYMVRGQIGLEKGLDQTAAYAKSWIQVLKNDPYEIFRASASAQKINDYLLDFELKRDLKEEAKTNVEKPVKGADFIKGESIPYKDETYQILEVLPRKVLQVKIEESSSLLKVTAKDGLYQSLLKAKSDSLDLKNGEAVKPLKPALHDNNLQLTPNFKR</sequence>
<dbReference type="InterPro" id="IPR041459">
    <property type="entry name" value="MPTase-PolyVal"/>
</dbReference>
<evidence type="ECO:0000313" key="4">
    <source>
        <dbReference type="Proteomes" id="UP000028007"/>
    </source>
</evidence>
<dbReference type="eggNOG" id="COG4227">
    <property type="taxonomic scope" value="Bacteria"/>
</dbReference>
<feature type="domain" description="N-terminal" evidence="1">
    <location>
        <begin position="7"/>
        <end position="109"/>
    </location>
</feature>
<dbReference type="EMBL" id="JNFF01000105">
    <property type="protein sequence ID" value="KEQ28805.1"/>
    <property type="molecule type" value="Genomic_DNA"/>
</dbReference>
<proteinExistence type="predicted"/>